<sequence>MDRLEKMRKIIIESLRYYANLRYATGEVNRLLIIDKDSDNYLILLEGWDNRERVHGCLLHLQIINGKIWIQRDGTEDGIATDLLAAGIPKEQIVLAFKPEHIRPYTEFAVK</sequence>
<evidence type="ECO:0000313" key="2">
    <source>
        <dbReference type="Proteomes" id="UP000189835"/>
    </source>
</evidence>
<dbReference type="RefSeq" id="WP_079208784.1">
    <property type="nucleotide sequence ID" value="NZ_MVGR01000004.1"/>
</dbReference>
<accession>A0A1V4BTB8</accession>
<dbReference type="Gene3D" id="3.30.310.110">
    <property type="entry name" value="XisI-like"/>
    <property type="match status" value="1"/>
</dbReference>
<dbReference type="Pfam" id="PF08869">
    <property type="entry name" value="XisI"/>
    <property type="match status" value="1"/>
</dbReference>
<reference evidence="1 2" key="1">
    <citation type="submission" date="2017-02" db="EMBL/GenBank/DDBJ databases">
        <title>Genome sequence of Microcystis aeruginosa KW.</title>
        <authorList>
            <person name="Oh H.-M."/>
            <person name="Ahn C.-Y."/>
            <person name="Jeong H."/>
            <person name="Srivastava A."/>
            <person name="Lee H.-G."/>
            <person name="Kang S.-R."/>
        </authorList>
    </citation>
    <scope>NUCLEOTIDE SEQUENCE [LARGE SCALE GENOMIC DNA]</scope>
    <source>
        <strain evidence="1 2">KW</strain>
    </source>
</reference>
<name>A0A1V4BTB8_MICAE</name>
<dbReference type="InterPro" id="IPR035943">
    <property type="entry name" value="XisI-like_sf"/>
</dbReference>
<organism evidence="1 2">
    <name type="scientific">Microcystis aeruginosa KW</name>
    <dbReference type="NCBI Taxonomy" id="1960155"/>
    <lineage>
        <taxon>Bacteria</taxon>
        <taxon>Bacillati</taxon>
        <taxon>Cyanobacteriota</taxon>
        <taxon>Cyanophyceae</taxon>
        <taxon>Oscillatoriophycideae</taxon>
        <taxon>Chroococcales</taxon>
        <taxon>Microcystaceae</taxon>
        <taxon>Microcystis</taxon>
    </lineage>
</organism>
<dbReference type="EMBL" id="MVGR01000004">
    <property type="protein sequence ID" value="OPF17713.1"/>
    <property type="molecule type" value="Genomic_DNA"/>
</dbReference>
<dbReference type="Proteomes" id="UP000189835">
    <property type="component" value="Unassembled WGS sequence"/>
</dbReference>
<comment type="caution">
    <text evidence="1">The sequence shown here is derived from an EMBL/GenBank/DDBJ whole genome shotgun (WGS) entry which is preliminary data.</text>
</comment>
<protein>
    <submittedName>
        <fullName evidence="1">XisI protein</fullName>
    </submittedName>
</protein>
<dbReference type="AlphaFoldDB" id="A0A1V4BTB8"/>
<dbReference type="SUPFAM" id="SSF143847">
    <property type="entry name" value="XisI-like"/>
    <property type="match status" value="1"/>
</dbReference>
<gene>
    <name evidence="1" type="ORF">B1L04_17570</name>
</gene>
<dbReference type="CDD" id="cd16382">
    <property type="entry name" value="XisI-like"/>
    <property type="match status" value="1"/>
</dbReference>
<proteinExistence type="predicted"/>
<evidence type="ECO:0000313" key="1">
    <source>
        <dbReference type="EMBL" id="OPF17713.1"/>
    </source>
</evidence>
<dbReference type="InterPro" id="IPR014968">
    <property type="entry name" value="XisI"/>
</dbReference>